<organism evidence="1 2">
    <name type="scientific">Globodera pallida</name>
    <name type="common">Potato cyst nematode worm</name>
    <name type="synonym">Heterodera pallida</name>
    <dbReference type="NCBI Taxonomy" id="36090"/>
    <lineage>
        <taxon>Eukaryota</taxon>
        <taxon>Metazoa</taxon>
        <taxon>Ecdysozoa</taxon>
        <taxon>Nematoda</taxon>
        <taxon>Chromadorea</taxon>
        <taxon>Rhabditida</taxon>
        <taxon>Tylenchina</taxon>
        <taxon>Tylenchomorpha</taxon>
        <taxon>Tylenchoidea</taxon>
        <taxon>Heteroderidae</taxon>
        <taxon>Heteroderinae</taxon>
        <taxon>Globodera</taxon>
    </lineage>
</organism>
<reference evidence="1" key="2">
    <citation type="submission" date="2014-05" db="EMBL/GenBank/DDBJ databases">
        <title>The genome and life-stage specific transcriptomes of Globodera pallida elucidate key aspects of plant parasitism by a cyst nematode.</title>
        <authorList>
            <person name="Cotton J.A."/>
            <person name="Lilley C.J."/>
            <person name="Jones L.M."/>
            <person name="Kikuchi T."/>
            <person name="Reid A.J."/>
            <person name="Thorpe P."/>
            <person name="Tsai I.J."/>
            <person name="Beasley H."/>
            <person name="Blok V."/>
            <person name="Cock P.J.A."/>
            <person name="Van den Akker S.E."/>
            <person name="Holroyd N."/>
            <person name="Hunt M."/>
            <person name="Mantelin S."/>
            <person name="Naghra H."/>
            <person name="Pain A."/>
            <person name="Palomares-Rius J.E."/>
            <person name="Zarowiecki M."/>
            <person name="Berriman M."/>
            <person name="Jones J.T."/>
            <person name="Urwin P.E."/>
        </authorList>
    </citation>
    <scope>NUCLEOTIDE SEQUENCE [LARGE SCALE GENOMIC DNA]</scope>
    <source>
        <strain evidence="1">Lindley</strain>
    </source>
</reference>
<protein>
    <submittedName>
        <fullName evidence="2">Glutathione synthetase</fullName>
    </submittedName>
</protein>
<accession>A0A183CFF0</accession>
<dbReference type="InterPro" id="IPR014709">
    <property type="entry name" value="Glutathione_synthase_C_euk"/>
</dbReference>
<dbReference type="SUPFAM" id="SSF56059">
    <property type="entry name" value="Glutathione synthetase ATP-binding domain-like"/>
    <property type="match status" value="1"/>
</dbReference>
<dbReference type="GO" id="GO:0004363">
    <property type="term" value="F:glutathione synthase activity"/>
    <property type="evidence" value="ECO:0007669"/>
    <property type="project" value="InterPro"/>
</dbReference>
<keyword evidence="1" id="KW-1185">Reference proteome</keyword>
<dbReference type="Gene3D" id="3.30.1490.50">
    <property type="match status" value="1"/>
</dbReference>
<proteinExistence type="predicted"/>
<dbReference type="GO" id="GO:0043295">
    <property type="term" value="F:glutathione binding"/>
    <property type="evidence" value="ECO:0007669"/>
    <property type="project" value="TreeGrafter"/>
</dbReference>
<reference evidence="1" key="1">
    <citation type="submission" date="2013-12" db="EMBL/GenBank/DDBJ databases">
        <authorList>
            <person name="Aslett M."/>
        </authorList>
    </citation>
    <scope>NUCLEOTIDE SEQUENCE [LARGE SCALE GENOMIC DNA]</scope>
    <source>
        <strain evidence="1">Lindley</strain>
    </source>
</reference>
<dbReference type="AlphaFoldDB" id="A0A183CFF0"/>
<dbReference type="InterPro" id="IPR005615">
    <property type="entry name" value="Glutathione_synthase"/>
</dbReference>
<dbReference type="Proteomes" id="UP000050741">
    <property type="component" value="Unassembled WGS sequence"/>
</dbReference>
<name>A0A183CFF0_GLOPA</name>
<dbReference type="GO" id="GO:0005829">
    <property type="term" value="C:cytosol"/>
    <property type="evidence" value="ECO:0007669"/>
    <property type="project" value="TreeGrafter"/>
</dbReference>
<dbReference type="PANTHER" id="PTHR11130:SF0">
    <property type="entry name" value="GLUTATHIONE SYNTHETASE"/>
    <property type="match status" value="1"/>
</dbReference>
<evidence type="ECO:0000313" key="2">
    <source>
        <dbReference type="WBParaSite" id="GPLIN_001160500"/>
    </source>
</evidence>
<dbReference type="PANTHER" id="PTHR11130">
    <property type="entry name" value="GLUTATHIONE SYNTHETASE"/>
    <property type="match status" value="1"/>
</dbReference>
<reference evidence="2" key="3">
    <citation type="submission" date="2016-06" db="UniProtKB">
        <authorList>
            <consortium name="WormBaseParasite"/>
        </authorList>
    </citation>
    <scope>IDENTIFICATION</scope>
</reference>
<evidence type="ECO:0000313" key="1">
    <source>
        <dbReference type="Proteomes" id="UP000050741"/>
    </source>
</evidence>
<dbReference type="Pfam" id="PF03917">
    <property type="entry name" value="GSH_synth_ATP"/>
    <property type="match status" value="1"/>
</dbReference>
<dbReference type="WBParaSite" id="GPLIN_001160500">
    <property type="protein sequence ID" value="GPLIN_001160500"/>
    <property type="gene ID" value="GPLIN_001160500"/>
</dbReference>
<sequence length="196" mass="21963">MINVSTDPQTNEPEYQLRQIEVNCGSIASAGCIERLATLHRRVLEKSGYSKRAIDNALPENRSGTALALTIFKAWEQLKDPQAILVFLLLAMPGMVERFFPDPSEAQMVADIRNTFAKLWGLENDDEKTRAVIEDAIAHPERYVLKPNKEGGGVNFWGQDIVDKLETFTPKLFGLSIQTSHNNRSEQPETAKAHRG</sequence>
<dbReference type="GO" id="GO:0005524">
    <property type="term" value="F:ATP binding"/>
    <property type="evidence" value="ECO:0007669"/>
    <property type="project" value="InterPro"/>
</dbReference>